<proteinExistence type="predicted"/>
<keyword evidence="1" id="KW-0732">Signal</keyword>
<dbReference type="OrthoDB" id="2635672at2759"/>
<dbReference type="RefSeq" id="XP_040763156.1">
    <property type="nucleotide sequence ID" value="XM_040912713.1"/>
</dbReference>
<dbReference type="EMBL" id="KV427630">
    <property type="protein sequence ID" value="KZT05416.1"/>
    <property type="molecule type" value="Genomic_DNA"/>
</dbReference>
<feature type="signal peptide" evidence="1">
    <location>
        <begin position="1"/>
        <end position="17"/>
    </location>
</feature>
<evidence type="ECO:0000313" key="3">
    <source>
        <dbReference type="Proteomes" id="UP000076871"/>
    </source>
</evidence>
<evidence type="ECO:0000313" key="2">
    <source>
        <dbReference type="EMBL" id="KZT05416.1"/>
    </source>
</evidence>
<accession>A0A165DQQ2</accession>
<dbReference type="GeneID" id="63829741"/>
<organism evidence="2 3">
    <name type="scientific">Laetiporus sulphureus 93-53</name>
    <dbReference type="NCBI Taxonomy" id="1314785"/>
    <lineage>
        <taxon>Eukaryota</taxon>
        <taxon>Fungi</taxon>
        <taxon>Dikarya</taxon>
        <taxon>Basidiomycota</taxon>
        <taxon>Agaricomycotina</taxon>
        <taxon>Agaricomycetes</taxon>
        <taxon>Polyporales</taxon>
        <taxon>Laetiporus</taxon>
    </lineage>
</organism>
<dbReference type="InParanoid" id="A0A165DQQ2"/>
<feature type="chain" id="PRO_5007856752" description="F-box domain-containing protein" evidence="1">
    <location>
        <begin position="18"/>
        <end position="502"/>
    </location>
</feature>
<dbReference type="Proteomes" id="UP000076871">
    <property type="component" value="Unassembled WGS sequence"/>
</dbReference>
<evidence type="ECO:0008006" key="4">
    <source>
        <dbReference type="Google" id="ProtNLM"/>
    </source>
</evidence>
<dbReference type="AlphaFoldDB" id="A0A165DQQ2"/>
<reference evidence="2 3" key="1">
    <citation type="journal article" date="2016" name="Mol. Biol. Evol.">
        <title>Comparative Genomics of Early-Diverging Mushroom-Forming Fungi Provides Insights into the Origins of Lignocellulose Decay Capabilities.</title>
        <authorList>
            <person name="Nagy L.G."/>
            <person name="Riley R."/>
            <person name="Tritt A."/>
            <person name="Adam C."/>
            <person name="Daum C."/>
            <person name="Floudas D."/>
            <person name="Sun H."/>
            <person name="Yadav J.S."/>
            <person name="Pangilinan J."/>
            <person name="Larsson K.H."/>
            <person name="Matsuura K."/>
            <person name="Barry K."/>
            <person name="Labutti K."/>
            <person name="Kuo R."/>
            <person name="Ohm R.A."/>
            <person name="Bhattacharya S.S."/>
            <person name="Shirouzu T."/>
            <person name="Yoshinaga Y."/>
            <person name="Martin F.M."/>
            <person name="Grigoriev I.V."/>
            <person name="Hibbett D.S."/>
        </authorList>
    </citation>
    <scope>NUCLEOTIDE SEQUENCE [LARGE SCALE GENOMIC DNA]</scope>
    <source>
        <strain evidence="2 3">93-53</strain>
    </source>
</reference>
<gene>
    <name evidence="2" type="ORF">LAESUDRAFT_760289</name>
</gene>
<keyword evidence="3" id="KW-1185">Reference proteome</keyword>
<name>A0A165DQQ2_9APHY</name>
<evidence type="ECO:0000256" key="1">
    <source>
        <dbReference type="SAM" id="SignalP"/>
    </source>
</evidence>
<sequence length="502" mass="55998">MGTVLSVLLLSVLFCCASRKRKAIDSRDAVPAKKMRVGLAMELTAPDGDLTVEEFFTAESSSVAAIKTDQDAPSVSRSVAVIQTDQDALCSVPNELVIAIAELLPDSDVVHMSILSRRLHYIAVPIYLRRHGLRISGENKAIVLLREDAVATLSFWRHTLLFQCPRTIRVTINSDNLSEYVQLGHFFSSLEPTSPLRTVKLVFNASPGDLLFPSLETFQPQAAVLFDSSLCQWTLTMINSSTIGELSLITPGLASPPWSRILERLVIPSLHILRIEGELTQIALDRFLRRHGGMRELHIGYHSDCGGAARRRSPPPELPHLWVLAAPLTYLPRLLGDERMRITTLERLTILPDFDCDNTAEFVCNFSKVLVLVSELQDLWWLNCTLPPLFAADVDETVSSGFGLQILDALFPQIKCIVLEQASRENRQDSFSMTLLDYLPRWLRQFPALSSLQLWEDAAIDRTEEIARLCAACATLSDFWMYSGGKDLSWKFTSAEASDGPQ</sequence>
<protein>
    <recommendedName>
        <fullName evidence="4">F-box domain-containing protein</fullName>
    </recommendedName>
</protein>